<evidence type="ECO:0000313" key="3">
    <source>
        <dbReference type="EMBL" id="VFT96618.1"/>
    </source>
</evidence>
<reference evidence="3 4" key="1">
    <citation type="submission" date="2019-03" db="EMBL/GenBank/DDBJ databases">
        <authorList>
            <person name="Gaulin E."/>
            <person name="Dumas B."/>
        </authorList>
    </citation>
    <scope>NUCLEOTIDE SEQUENCE [LARGE SCALE GENOMIC DNA]</scope>
    <source>
        <strain evidence="3">CBS 568.67</strain>
    </source>
</reference>
<dbReference type="EMBL" id="VJMH01006723">
    <property type="protein sequence ID" value="KAF0688455.1"/>
    <property type="molecule type" value="Genomic_DNA"/>
</dbReference>
<gene>
    <name evidence="3" type="primary">Aste57867_19920</name>
    <name evidence="2" type="ORF">As57867_019854</name>
    <name evidence="3" type="ORF">ASTE57867_19920</name>
</gene>
<proteinExistence type="predicted"/>
<name>A0A485LDT0_9STRA</name>
<sequence>MTYETKPAINSTKAKTLKRKRRLDETKQVRFSTVTEHTFRVSMGACVVPSGQVPGVGLMGLPIQSSIKSVRPDGPGCVMMYSSKDRLHLIQQAGVDTTHLANEFLELKRIQVSRTSDALEHLALKRRQAAQVKETRAKMEMQRLLS</sequence>
<dbReference type="Proteomes" id="UP000332933">
    <property type="component" value="Unassembled WGS sequence"/>
</dbReference>
<dbReference type="AlphaFoldDB" id="A0A485LDT0"/>
<evidence type="ECO:0000256" key="1">
    <source>
        <dbReference type="SAM" id="MobiDB-lite"/>
    </source>
</evidence>
<dbReference type="OrthoDB" id="60281at2759"/>
<accession>A0A485LDT0</accession>
<dbReference type="EMBL" id="CAADRA010006746">
    <property type="protein sequence ID" value="VFT96618.1"/>
    <property type="molecule type" value="Genomic_DNA"/>
</dbReference>
<keyword evidence="4" id="KW-1185">Reference proteome</keyword>
<protein>
    <submittedName>
        <fullName evidence="3">Aste57867_19920 protein</fullName>
    </submittedName>
</protein>
<organism evidence="3 4">
    <name type="scientific">Aphanomyces stellatus</name>
    <dbReference type="NCBI Taxonomy" id="120398"/>
    <lineage>
        <taxon>Eukaryota</taxon>
        <taxon>Sar</taxon>
        <taxon>Stramenopiles</taxon>
        <taxon>Oomycota</taxon>
        <taxon>Saprolegniomycetes</taxon>
        <taxon>Saprolegniales</taxon>
        <taxon>Verrucalvaceae</taxon>
        <taxon>Aphanomyces</taxon>
    </lineage>
</organism>
<reference evidence="2" key="2">
    <citation type="submission" date="2019-06" db="EMBL/GenBank/DDBJ databases">
        <title>Genomics analysis of Aphanomyces spp. identifies a new class of oomycete effector associated with host adaptation.</title>
        <authorList>
            <person name="Gaulin E."/>
        </authorList>
    </citation>
    <scope>NUCLEOTIDE SEQUENCE</scope>
    <source>
        <strain evidence="2">CBS 578.67</strain>
    </source>
</reference>
<evidence type="ECO:0000313" key="4">
    <source>
        <dbReference type="Proteomes" id="UP000332933"/>
    </source>
</evidence>
<evidence type="ECO:0000313" key="2">
    <source>
        <dbReference type="EMBL" id="KAF0688455.1"/>
    </source>
</evidence>
<feature type="region of interest" description="Disordered" evidence="1">
    <location>
        <begin position="1"/>
        <end position="21"/>
    </location>
</feature>